<evidence type="ECO:0000256" key="2">
    <source>
        <dbReference type="ARBA" id="ARBA00022614"/>
    </source>
</evidence>
<organism evidence="7 8">
    <name type="scientific">Ricinus communis</name>
    <name type="common">Castor bean</name>
    <dbReference type="NCBI Taxonomy" id="3988"/>
    <lineage>
        <taxon>Eukaryota</taxon>
        <taxon>Viridiplantae</taxon>
        <taxon>Streptophyta</taxon>
        <taxon>Embryophyta</taxon>
        <taxon>Tracheophyta</taxon>
        <taxon>Spermatophyta</taxon>
        <taxon>Magnoliopsida</taxon>
        <taxon>eudicotyledons</taxon>
        <taxon>Gunneridae</taxon>
        <taxon>Pentapetalae</taxon>
        <taxon>rosids</taxon>
        <taxon>fabids</taxon>
        <taxon>Malpighiales</taxon>
        <taxon>Euphorbiaceae</taxon>
        <taxon>Acalyphoideae</taxon>
        <taxon>Acalypheae</taxon>
        <taxon>Ricinus</taxon>
    </lineage>
</organism>
<dbReference type="AlphaFoldDB" id="B9SHG1"/>
<dbReference type="InParanoid" id="B9SHG1"/>
<evidence type="ECO:0000256" key="6">
    <source>
        <dbReference type="ARBA" id="ARBA00023180"/>
    </source>
</evidence>
<dbReference type="EMBL" id="EQ973963">
    <property type="protein sequence ID" value="EEF36920.1"/>
    <property type="molecule type" value="Genomic_DNA"/>
</dbReference>
<dbReference type="SMART" id="SM00369">
    <property type="entry name" value="LRR_TYP"/>
    <property type="match status" value="3"/>
</dbReference>
<dbReference type="Pfam" id="PF13855">
    <property type="entry name" value="LRR_8"/>
    <property type="match status" value="2"/>
</dbReference>
<accession>B9SHG1</accession>
<evidence type="ECO:0000256" key="5">
    <source>
        <dbReference type="ARBA" id="ARBA00023136"/>
    </source>
</evidence>
<dbReference type="InterPro" id="IPR003591">
    <property type="entry name" value="Leu-rich_rpt_typical-subtyp"/>
</dbReference>
<proteinExistence type="predicted"/>
<dbReference type="Gene3D" id="3.80.10.10">
    <property type="entry name" value="Ribonuclease Inhibitor"/>
    <property type="match status" value="1"/>
</dbReference>
<evidence type="ECO:0000256" key="3">
    <source>
        <dbReference type="ARBA" id="ARBA00022729"/>
    </source>
</evidence>
<dbReference type="Proteomes" id="UP000008311">
    <property type="component" value="Unassembled WGS sequence"/>
</dbReference>
<dbReference type="PANTHER" id="PTHR48065:SF23">
    <property type="entry name" value="LEUCINE-RICH REPEAT-CONTAINING N-TERMINAL PLANT-TYPE DOMAIN-CONTAINING PROTEIN"/>
    <property type="match status" value="1"/>
</dbReference>
<evidence type="ECO:0000313" key="8">
    <source>
        <dbReference type="Proteomes" id="UP000008311"/>
    </source>
</evidence>
<keyword evidence="8" id="KW-1185">Reference proteome</keyword>
<keyword evidence="6" id="KW-0325">Glycoprotein</keyword>
<reference evidence="8" key="1">
    <citation type="journal article" date="2010" name="Nat. Biotechnol.">
        <title>Draft genome sequence of the oilseed species Ricinus communis.</title>
        <authorList>
            <person name="Chan A.P."/>
            <person name="Crabtree J."/>
            <person name="Zhao Q."/>
            <person name="Lorenzi H."/>
            <person name="Orvis J."/>
            <person name="Puiu D."/>
            <person name="Melake-Berhan A."/>
            <person name="Jones K.M."/>
            <person name="Redman J."/>
            <person name="Chen G."/>
            <person name="Cahoon E.B."/>
            <person name="Gedil M."/>
            <person name="Stanke M."/>
            <person name="Haas B.J."/>
            <person name="Wortman J.R."/>
            <person name="Fraser-Liggett C.M."/>
            <person name="Ravel J."/>
            <person name="Rabinowicz P.D."/>
        </authorList>
    </citation>
    <scope>NUCLEOTIDE SEQUENCE [LARGE SCALE GENOMIC DNA]</scope>
    <source>
        <strain evidence="8">cv. Hale</strain>
    </source>
</reference>
<evidence type="ECO:0000256" key="4">
    <source>
        <dbReference type="ARBA" id="ARBA00022737"/>
    </source>
</evidence>
<protein>
    <submittedName>
        <fullName evidence="7">Serine-threonine protein kinase, plant-type, putative</fullName>
    </submittedName>
</protein>
<evidence type="ECO:0000256" key="1">
    <source>
        <dbReference type="ARBA" id="ARBA00004370"/>
    </source>
</evidence>
<sequence length="248" mass="27424">MLPQATSLLPDRVLDLPKVDSCLSNLILLASSTDTRNALVTTSTGMALIAEVRLAASKVMALSLSLTNLTQLIYLDLHDNHITGDLPVFNSLSILQVLKLRNNSFKGSIPLELSKLSALRVLDLSSNNLSGNIPSSLGNLSGMSTNYDSSIIFAYNRANISHKSWRTYWEEFTGMHDLEVYWKESWQVLVHLNSLMLSGKVARSVGDLQSLESLDLSHNNFSGEISQTFANLLQLTQLNLKDNKFEGR</sequence>
<keyword evidence="5" id="KW-0472">Membrane</keyword>
<dbReference type="FunFam" id="3.80.10.10:FF:000041">
    <property type="entry name" value="LRR receptor-like serine/threonine-protein kinase ERECTA"/>
    <property type="match status" value="1"/>
</dbReference>
<keyword evidence="3" id="KW-0732">Signal</keyword>
<keyword evidence="2" id="KW-0433">Leucine-rich repeat</keyword>
<dbReference type="eggNOG" id="KOG0619">
    <property type="taxonomic scope" value="Eukaryota"/>
</dbReference>
<dbReference type="InterPro" id="IPR001611">
    <property type="entry name" value="Leu-rich_rpt"/>
</dbReference>
<dbReference type="STRING" id="3988.B9SHG1"/>
<name>B9SHG1_RICCO</name>
<keyword evidence="7" id="KW-0808">Transferase</keyword>
<keyword evidence="7" id="KW-0418">Kinase</keyword>
<dbReference type="PRINTS" id="PR00019">
    <property type="entry name" value="LEURICHRPT"/>
</dbReference>
<dbReference type="SUPFAM" id="SSF52058">
    <property type="entry name" value="L domain-like"/>
    <property type="match status" value="1"/>
</dbReference>
<gene>
    <name evidence="7" type="ORF">RCOM_1121680</name>
</gene>
<evidence type="ECO:0000313" key="7">
    <source>
        <dbReference type="EMBL" id="EEF36920.1"/>
    </source>
</evidence>
<keyword evidence="4" id="KW-0677">Repeat</keyword>
<dbReference type="InterPro" id="IPR032675">
    <property type="entry name" value="LRR_dom_sf"/>
</dbReference>
<dbReference type="GO" id="GO:0016020">
    <property type="term" value="C:membrane"/>
    <property type="evidence" value="ECO:0007669"/>
    <property type="project" value="UniProtKB-SubCell"/>
</dbReference>
<comment type="subcellular location">
    <subcellularLocation>
        <location evidence="1">Membrane</location>
    </subcellularLocation>
</comment>
<dbReference type="PANTHER" id="PTHR48065">
    <property type="entry name" value="OS10G0469600 PROTEIN"/>
    <property type="match status" value="1"/>
</dbReference>
<dbReference type="PROSITE" id="PS51450">
    <property type="entry name" value="LRR"/>
    <property type="match status" value="1"/>
</dbReference>
<dbReference type="GO" id="GO:0016301">
    <property type="term" value="F:kinase activity"/>
    <property type="evidence" value="ECO:0007669"/>
    <property type="project" value="UniProtKB-KW"/>
</dbReference>